<proteinExistence type="predicted"/>
<accession>A0A133UZD3</accession>
<dbReference type="GO" id="GO:0005829">
    <property type="term" value="C:cytosol"/>
    <property type="evidence" value="ECO:0007669"/>
    <property type="project" value="TreeGrafter"/>
</dbReference>
<dbReference type="AlphaFoldDB" id="A0A133UZD3"/>
<dbReference type="GO" id="GO:0016887">
    <property type="term" value="F:ATP hydrolysis activity"/>
    <property type="evidence" value="ECO:0007669"/>
    <property type="project" value="TreeGrafter"/>
</dbReference>
<dbReference type="InterPro" id="IPR002586">
    <property type="entry name" value="CobQ/CobB/MinD/ParA_Nub-bd_dom"/>
</dbReference>
<sequence length="244" mass="26421">MPKIKPKQAQTIGVFSCKGGVGKTTTVANLGVALSESLEGDVLLVDANLTASNLSIHFGELDPSPTIHDVLAEEKSIDEVTQDVDGVDAIYGSMAFGEEIHRVDLKGCLDPLKKKYKLILLDTSPGLGSEVISSIKDCDEMLILTNPDTPTVASTLKTFRAAERYKVSIWGTVVNKVLGQDYELSPKDIKKALGWPIVANVPDDDRVRESTAEGIPIVKFELESEAAKEFVELAEKLEEHIKSG</sequence>
<protein>
    <recommendedName>
        <fullName evidence="1">CobQ/CobB/MinD/ParA nucleotide binding domain-containing protein</fullName>
    </recommendedName>
</protein>
<dbReference type="InterPro" id="IPR027417">
    <property type="entry name" value="P-loop_NTPase"/>
</dbReference>
<evidence type="ECO:0000313" key="2">
    <source>
        <dbReference type="EMBL" id="KXA99556.1"/>
    </source>
</evidence>
<organism evidence="2 3">
    <name type="scientific">candidate division MSBL1 archaeon SCGC-AAA261C02</name>
    <dbReference type="NCBI Taxonomy" id="1698272"/>
    <lineage>
        <taxon>Archaea</taxon>
        <taxon>Methanobacteriati</taxon>
        <taxon>Methanobacteriota</taxon>
        <taxon>candidate division MSBL1</taxon>
    </lineage>
</organism>
<dbReference type="GO" id="GO:0005524">
    <property type="term" value="F:ATP binding"/>
    <property type="evidence" value="ECO:0007669"/>
    <property type="project" value="TreeGrafter"/>
</dbReference>
<dbReference type="Gene3D" id="3.40.50.300">
    <property type="entry name" value="P-loop containing nucleotide triphosphate hydrolases"/>
    <property type="match status" value="1"/>
</dbReference>
<evidence type="ECO:0000259" key="1">
    <source>
        <dbReference type="Pfam" id="PF01656"/>
    </source>
</evidence>
<dbReference type="PANTHER" id="PTHR43384">
    <property type="entry name" value="SEPTUM SITE-DETERMINING PROTEIN MIND HOMOLOG, CHLOROPLASTIC-RELATED"/>
    <property type="match status" value="1"/>
</dbReference>
<name>A0A133UZD3_9EURY</name>
<feature type="domain" description="CobQ/CobB/MinD/ParA nucleotide binding" evidence="1">
    <location>
        <begin position="14"/>
        <end position="217"/>
    </location>
</feature>
<dbReference type="SUPFAM" id="SSF52540">
    <property type="entry name" value="P-loop containing nucleoside triphosphate hydrolases"/>
    <property type="match status" value="1"/>
</dbReference>
<dbReference type="GO" id="GO:0009898">
    <property type="term" value="C:cytoplasmic side of plasma membrane"/>
    <property type="evidence" value="ECO:0007669"/>
    <property type="project" value="TreeGrafter"/>
</dbReference>
<reference evidence="2 3" key="1">
    <citation type="journal article" date="2016" name="Sci. Rep.">
        <title>Metabolic traits of an uncultured archaeal lineage -MSBL1- from brine pools of the Red Sea.</title>
        <authorList>
            <person name="Mwirichia R."/>
            <person name="Alam I."/>
            <person name="Rashid M."/>
            <person name="Vinu M."/>
            <person name="Ba-Alawi W."/>
            <person name="Anthony Kamau A."/>
            <person name="Kamanda Ngugi D."/>
            <person name="Goker M."/>
            <person name="Klenk H.P."/>
            <person name="Bajic V."/>
            <person name="Stingl U."/>
        </authorList>
    </citation>
    <scope>NUCLEOTIDE SEQUENCE [LARGE SCALE GENOMIC DNA]</scope>
    <source>
        <strain evidence="2">SCGC-AAA261C02</strain>
    </source>
</reference>
<keyword evidence="3" id="KW-1185">Reference proteome</keyword>
<dbReference type="Pfam" id="PF01656">
    <property type="entry name" value="CbiA"/>
    <property type="match status" value="1"/>
</dbReference>
<evidence type="ECO:0000313" key="3">
    <source>
        <dbReference type="Proteomes" id="UP000070520"/>
    </source>
</evidence>
<dbReference type="PANTHER" id="PTHR43384:SF10">
    <property type="entry name" value="ATPASE INVOLVED IN CHROMOSOME PARTITIONING, PARA_MIND FAMILY"/>
    <property type="match status" value="1"/>
</dbReference>
<dbReference type="PATRIC" id="fig|1698272.3.peg.502"/>
<dbReference type="Proteomes" id="UP000070520">
    <property type="component" value="Unassembled WGS sequence"/>
</dbReference>
<dbReference type="GO" id="GO:0051782">
    <property type="term" value="P:negative regulation of cell division"/>
    <property type="evidence" value="ECO:0007669"/>
    <property type="project" value="TreeGrafter"/>
</dbReference>
<dbReference type="InterPro" id="IPR050625">
    <property type="entry name" value="ParA/MinD_ATPase"/>
</dbReference>
<gene>
    <name evidence="2" type="ORF">AKJ42_02970</name>
</gene>
<dbReference type="EMBL" id="LHXW01000037">
    <property type="protein sequence ID" value="KXA99556.1"/>
    <property type="molecule type" value="Genomic_DNA"/>
</dbReference>
<comment type="caution">
    <text evidence="2">The sequence shown here is derived from an EMBL/GenBank/DDBJ whole genome shotgun (WGS) entry which is preliminary data.</text>
</comment>